<dbReference type="SUPFAM" id="SSF101874">
    <property type="entry name" value="YceI-like"/>
    <property type="match status" value="1"/>
</dbReference>
<dbReference type="SMART" id="SM00867">
    <property type="entry name" value="YceI"/>
    <property type="match status" value="1"/>
</dbReference>
<organism evidence="3 4">
    <name type="scientific">Sphingobacterium spiritivorum ATCC 33861</name>
    <dbReference type="NCBI Taxonomy" id="525373"/>
    <lineage>
        <taxon>Bacteria</taxon>
        <taxon>Pseudomonadati</taxon>
        <taxon>Bacteroidota</taxon>
        <taxon>Sphingobacteriia</taxon>
        <taxon>Sphingobacteriales</taxon>
        <taxon>Sphingobacteriaceae</taxon>
        <taxon>Sphingobacterium</taxon>
    </lineage>
</organism>
<accession>D7VMH3</accession>
<dbReference type="EMBL" id="ACHA02000010">
    <property type="protein sequence ID" value="EFK58178.1"/>
    <property type="molecule type" value="Genomic_DNA"/>
</dbReference>
<dbReference type="PANTHER" id="PTHR34406:SF1">
    <property type="entry name" value="PROTEIN YCEI"/>
    <property type="match status" value="1"/>
</dbReference>
<feature type="chain" id="PRO_5003107125" evidence="1">
    <location>
        <begin position="28"/>
        <end position="198"/>
    </location>
</feature>
<evidence type="ECO:0000313" key="4">
    <source>
        <dbReference type="Proteomes" id="UP000006258"/>
    </source>
</evidence>
<evidence type="ECO:0000313" key="3">
    <source>
        <dbReference type="EMBL" id="EFK58178.1"/>
    </source>
</evidence>
<dbReference type="STRING" id="525373.HMPREF0766_12170"/>
<dbReference type="AlphaFoldDB" id="D7VMH3"/>
<keyword evidence="4" id="KW-1185">Reference proteome</keyword>
<dbReference type="Pfam" id="PF04264">
    <property type="entry name" value="YceI"/>
    <property type="match status" value="1"/>
</dbReference>
<protein>
    <submittedName>
        <fullName evidence="3">YceI-like domain protein</fullName>
    </submittedName>
</protein>
<dbReference type="InterPro" id="IPR007372">
    <property type="entry name" value="Lipid/polyisoprenoid-bd_YceI"/>
</dbReference>
<evidence type="ECO:0000256" key="1">
    <source>
        <dbReference type="SAM" id="SignalP"/>
    </source>
</evidence>
<dbReference type="Proteomes" id="UP000006258">
    <property type="component" value="Unassembled WGS sequence"/>
</dbReference>
<dbReference type="InterPro" id="IPR036761">
    <property type="entry name" value="TTHA0802/YceI-like_sf"/>
</dbReference>
<comment type="caution">
    <text evidence="3">The sequence shown here is derived from an EMBL/GenBank/DDBJ whole genome shotgun (WGS) entry which is preliminary data.</text>
</comment>
<sequence>MIMKKLFPLIIALFGAMNVTVAQVKWAVDPAHTNVRFTVEHLGISFVDGEFNSFEGSVDAPTKTGFENAKVDFKINVNSIDTRIEARDKHLKSDDFFNAEKYPVITLKSVSLKKDKAGKLKLEADLTIRDVTKRVIFDVKQNGQNITDPWGKTRAGFTATTKINRLDYGIRYNDKLPSGVAAVGSDVTITVNTELVQQ</sequence>
<keyword evidence="1" id="KW-0732">Signal</keyword>
<dbReference type="PANTHER" id="PTHR34406">
    <property type="entry name" value="PROTEIN YCEI"/>
    <property type="match status" value="1"/>
</dbReference>
<gene>
    <name evidence="3" type="ORF">HMPREF0766_12170</name>
</gene>
<dbReference type="HOGENOM" id="CLU_071003_3_0_10"/>
<dbReference type="Gene3D" id="2.40.128.110">
    <property type="entry name" value="Lipid/polyisoprenoid-binding, YceI-like"/>
    <property type="match status" value="1"/>
</dbReference>
<evidence type="ECO:0000259" key="2">
    <source>
        <dbReference type="SMART" id="SM00867"/>
    </source>
</evidence>
<feature type="domain" description="Lipid/polyisoprenoid-binding YceI-like" evidence="2">
    <location>
        <begin position="25"/>
        <end position="196"/>
    </location>
</feature>
<dbReference type="eggNOG" id="COG2353">
    <property type="taxonomic scope" value="Bacteria"/>
</dbReference>
<feature type="signal peptide" evidence="1">
    <location>
        <begin position="1"/>
        <end position="27"/>
    </location>
</feature>
<reference evidence="3" key="1">
    <citation type="submission" date="2010-07" db="EMBL/GenBank/DDBJ databases">
        <authorList>
            <person name="Muzny D."/>
            <person name="Qin X."/>
            <person name="Buhay C."/>
            <person name="Dugan-Rocha S."/>
            <person name="Ding Y."/>
            <person name="Chen G."/>
            <person name="Hawes A."/>
            <person name="Holder M."/>
            <person name="Jhangiani S."/>
            <person name="Johnson A."/>
            <person name="Khan Z."/>
            <person name="Li Z."/>
            <person name="Liu W."/>
            <person name="Liu X."/>
            <person name="Perez L."/>
            <person name="Shen H."/>
            <person name="Wang Q."/>
            <person name="Watt J."/>
            <person name="Xi L."/>
            <person name="Xin Y."/>
            <person name="Zhou J."/>
            <person name="Deng J."/>
            <person name="Jiang H."/>
            <person name="Liu Y."/>
            <person name="Qu J."/>
            <person name="Song X.-Z."/>
            <person name="Zhang L."/>
            <person name="Villasana D."/>
            <person name="Johnson A."/>
            <person name="Liu J."/>
            <person name="Liyanage D."/>
            <person name="Lorensuhewa L."/>
            <person name="Robinson T."/>
            <person name="Song A."/>
            <person name="Song B.-B."/>
            <person name="Dinh H."/>
            <person name="Thornton R."/>
            <person name="Coyle M."/>
            <person name="Francisco L."/>
            <person name="Jackson L."/>
            <person name="Javaid M."/>
            <person name="Korchina V."/>
            <person name="Kovar C."/>
            <person name="Mata R."/>
            <person name="Mathew T."/>
            <person name="Ngo R."/>
            <person name="Nguyen L."/>
            <person name="Nguyen N."/>
            <person name="Okwuonu G."/>
            <person name="Ongeri F."/>
            <person name="Pham C."/>
            <person name="Simmons D."/>
            <person name="Wilczek-Boney K."/>
            <person name="Hale W."/>
            <person name="Jakkamsetti A."/>
            <person name="Pham P."/>
            <person name="Ruth R."/>
            <person name="San Lucas F."/>
            <person name="Warren J."/>
            <person name="Zhang J."/>
            <person name="Zhao Z."/>
            <person name="Zhou C."/>
            <person name="Zhu D."/>
            <person name="Lee S."/>
            <person name="Bess C."/>
            <person name="Blankenburg K."/>
            <person name="Forbes L."/>
            <person name="Fu Q."/>
            <person name="Gubbala S."/>
            <person name="Hirani K."/>
            <person name="Jayaseelan J.C."/>
            <person name="Lara F."/>
            <person name="Munidasa M."/>
            <person name="Palculict T."/>
            <person name="Patil S."/>
            <person name="Pu L.-L."/>
            <person name="Saada N."/>
            <person name="Tang L."/>
            <person name="Weissenberger G."/>
            <person name="Zhu Y."/>
            <person name="Hemphill L."/>
            <person name="Shang Y."/>
            <person name="Youmans B."/>
            <person name="Ayvaz T."/>
            <person name="Ross M."/>
            <person name="Santibanez J."/>
            <person name="Aqrawi P."/>
            <person name="Gross S."/>
            <person name="Joshi V."/>
            <person name="Fowler G."/>
            <person name="Nazareth L."/>
            <person name="Reid J."/>
            <person name="Worley K."/>
            <person name="Petrosino J."/>
            <person name="Highlander S."/>
            <person name="Gibbs R."/>
        </authorList>
    </citation>
    <scope>NUCLEOTIDE SEQUENCE [LARGE SCALE GENOMIC DNA]</scope>
    <source>
        <strain evidence="3">ATCC 33861</strain>
    </source>
</reference>
<name>D7VMH3_SPHSI</name>
<proteinExistence type="predicted"/>